<feature type="domain" description="ATP-dependent RNA helicase Ski2/MTR4 C-terminal" evidence="1">
    <location>
        <begin position="6"/>
        <end position="76"/>
    </location>
</feature>
<evidence type="ECO:0000313" key="3">
    <source>
        <dbReference type="Proteomes" id="UP000266673"/>
    </source>
</evidence>
<dbReference type="STRING" id="44941.A0A397UQV3"/>
<dbReference type="EMBL" id="QKWP01001118">
    <property type="protein sequence ID" value="RIB11577.1"/>
    <property type="molecule type" value="Genomic_DNA"/>
</dbReference>
<dbReference type="Pfam" id="PF08148">
    <property type="entry name" value="DSHCT"/>
    <property type="match status" value="1"/>
</dbReference>
<dbReference type="Gene3D" id="1.10.3380.30">
    <property type="match status" value="1"/>
</dbReference>
<name>A0A397UQV3_9GLOM</name>
<accession>A0A397UQV3</accession>
<protein>
    <recommendedName>
        <fullName evidence="1">ATP-dependent RNA helicase Ski2/MTR4 C-terminal domain-containing protein</fullName>
    </recommendedName>
</protein>
<dbReference type="InterPro" id="IPR012961">
    <property type="entry name" value="Ski2/MTR4_C"/>
</dbReference>
<reference evidence="2 3" key="1">
    <citation type="submission" date="2018-06" db="EMBL/GenBank/DDBJ databases">
        <title>Comparative genomics reveals the genomic features of Rhizophagus irregularis, R. cerebriforme, R. diaphanum and Gigaspora rosea, and their symbiotic lifestyle signature.</title>
        <authorList>
            <person name="Morin E."/>
            <person name="San Clemente H."/>
            <person name="Chen E.C.H."/>
            <person name="De La Providencia I."/>
            <person name="Hainaut M."/>
            <person name="Kuo A."/>
            <person name="Kohler A."/>
            <person name="Murat C."/>
            <person name="Tang N."/>
            <person name="Roy S."/>
            <person name="Loubradou J."/>
            <person name="Henrissat B."/>
            <person name="Grigoriev I.V."/>
            <person name="Corradi N."/>
            <person name="Roux C."/>
            <person name="Martin F.M."/>
        </authorList>
    </citation>
    <scope>NUCLEOTIDE SEQUENCE [LARGE SCALE GENOMIC DNA]</scope>
    <source>
        <strain evidence="2 3">DAOM 194757</strain>
    </source>
</reference>
<proteinExistence type="predicted"/>
<gene>
    <name evidence="2" type="ORF">C2G38_97952</name>
</gene>
<dbReference type="AlphaFoldDB" id="A0A397UQV3"/>
<organism evidence="2 3">
    <name type="scientific">Gigaspora rosea</name>
    <dbReference type="NCBI Taxonomy" id="44941"/>
    <lineage>
        <taxon>Eukaryota</taxon>
        <taxon>Fungi</taxon>
        <taxon>Fungi incertae sedis</taxon>
        <taxon>Mucoromycota</taxon>
        <taxon>Glomeromycotina</taxon>
        <taxon>Glomeromycetes</taxon>
        <taxon>Diversisporales</taxon>
        <taxon>Gigasporaceae</taxon>
        <taxon>Gigaspora</taxon>
    </lineage>
</organism>
<evidence type="ECO:0000259" key="1">
    <source>
        <dbReference type="Pfam" id="PF08148"/>
    </source>
</evidence>
<dbReference type="Proteomes" id="UP000266673">
    <property type="component" value="Unassembled WGS sequence"/>
</dbReference>
<keyword evidence="3" id="KW-1185">Reference proteome</keyword>
<evidence type="ECO:0000313" key="2">
    <source>
        <dbReference type="EMBL" id="RIB11577.1"/>
    </source>
</evidence>
<sequence length="80" mass="9564">MHRMRTDELVLTKLIFENTFADYGHSEIFVLLSCFIFQERIVKEPKLIPKLEQGKQKICDFTNKVFEVQNQYKLNKKQAI</sequence>
<comment type="caution">
    <text evidence="2">The sequence shown here is derived from an EMBL/GenBank/DDBJ whole genome shotgun (WGS) entry which is preliminary data.</text>
</comment>